<evidence type="ECO:0000313" key="1">
    <source>
        <dbReference type="EMBL" id="JAE10665.1"/>
    </source>
</evidence>
<protein>
    <submittedName>
        <fullName evidence="1">Uncharacterized protein</fullName>
    </submittedName>
</protein>
<reference evidence="1" key="2">
    <citation type="journal article" date="2015" name="Data Brief">
        <title>Shoot transcriptome of the giant reed, Arundo donax.</title>
        <authorList>
            <person name="Barrero R.A."/>
            <person name="Guerrero F.D."/>
            <person name="Moolhuijzen P."/>
            <person name="Goolsby J.A."/>
            <person name="Tidwell J."/>
            <person name="Bellgard S.E."/>
            <person name="Bellgard M.I."/>
        </authorList>
    </citation>
    <scope>NUCLEOTIDE SEQUENCE</scope>
    <source>
        <tissue evidence="1">Shoot tissue taken approximately 20 cm above the soil surface</tissue>
    </source>
</reference>
<sequence length="60" mass="7142">MFVYLQQSYPEKKYKATLSIPTVVVKFWPLGLCGLQKFLKGTTSNYSLYLQIVHFWYLNF</sequence>
<organism evidence="1">
    <name type="scientific">Arundo donax</name>
    <name type="common">Giant reed</name>
    <name type="synonym">Donax arundinaceus</name>
    <dbReference type="NCBI Taxonomy" id="35708"/>
    <lineage>
        <taxon>Eukaryota</taxon>
        <taxon>Viridiplantae</taxon>
        <taxon>Streptophyta</taxon>
        <taxon>Embryophyta</taxon>
        <taxon>Tracheophyta</taxon>
        <taxon>Spermatophyta</taxon>
        <taxon>Magnoliopsida</taxon>
        <taxon>Liliopsida</taxon>
        <taxon>Poales</taxon>
        <taxon>Poaceae</taxon>
        <taxon>PACMAD clade</taxon>
        <taxon>Arundinoideae</taxon>
        <taxon>Arundineae</taxon>
        <taxon>Arundo</taxon>
    </lineage>
</organism>
<reference evidence="1" key="1">
    <citation type="submission" date="2014-09" db="EMBL/GenBank/DDBJ databases">
        <authorList>
            <person name="Magalhaes I.L.F."/>
            <person name="Oliveira U."/>
            <person name="Santos F.R."/>
            <person name="Vidigal T.H.D.A."/>
            <person name="Brescovit A.D."/>
            <person name="Santos A.J."/>
        </authorList>
    </citation>
    <scope>NUCLEOTIDE SEQUENCE</scope>
    <source>
        <tissue evidence="1">Shoot tissue taken approximately 20 cm above the soil surface</tissue>
    </source>
</reference>
<name>A0A0A9FCD7_ARUDO</name>
<dbReference type="EMBL" id="GBRH01187231">
    <property type="protein sequence ID" value="JAE10665.1"/>
    <property type="molecule type" value="Transcribed_RNA"/>
</dbReference>
<accession>A0A0A9FCD7</accession>
<dbReference type="AlphaFoldDB" id="A0A0A9FCD7"/>
<proteinExistence type="predicted"/>